<keyword evidence="1" id="KW-0472">Membrane</keyword>
<dbReference type="Proteomes" id="UP001500713">
    <property type="component" value="Unassembled WGS sequence"/>
</dbReference>
<keyword evidence="1" id="KW-0812">Transmembrane</keyword>
<organism evidence="2 3">
    <name type="scientific">Parasphingorhabdus litoris</name>
    <dbReference type="NCBI Taxonomy" id="394733"/>
    <lineage>
        <taxon>Bacteria</taxon>
        <taxon>Pseudomonadati</taxon>
        <taxon>Pseudomonadota</taxon>
        <taxon>Alphaproteobacteria</taxon>
        <taxon>Sphingomonadales</taxon>
        <taxon>Sphingomonadaceae</taxon>
        <taxon>Parasphingorhabdus</taxon>
    </lineage>
</organism>
<proteinExistence type="predicted"/>
<accession>A0ABN1ACM4</accession>
<evidence type="ECO:0000256" key="1">
    <source>
        <dbReference type="SAM" id="Phobius"/>
    </source>
</evidence>
<feature type="transmembrane region" description="Helical" evidence="1">
    <location>
        <begin position="38"/>
        <end position="56"/>
    </location>
</feature>
<feature type="transmembrane region" description="Helical" evidence="1">
    <location>
        <begin position="120"/>
        <end position="139"/>
    </location>
</feature>
<dbReference type="EMBL" id="BAAAEM010000002">
    <property type="protein sequence ID" value="GAA0473203.1"/>
    <property type="molecule type" value="Genomic_DNA"/>
</dbReference>
<feature type="transmembrane region" description="Helical" evidence="1">
    <location>
        <begin position="159"/>
        <end position="180"/>
    </location>
</feature>
<keyword evidence="1" id="KW-1133">Transmembrane helix</keyword>
<dbReference type="RefSeq" id="WP_229956155.1">
    <property type="nucleotide sequence ID" value="NZ_BAAAEM010000002.1"/>
</dbReference>
<evidence type="ECO:0000313" key="3">
    <source>
        <dbReference type="Proteomes" id="UP001500713"/>
    </source>
</evidence>
<comment type="caution">
    <text evidence="2">The sequence shown here is derived from an EMBL/GenBank/DDBJ whole genome shotgun (WGS) entry which is preliminary data.</text>
</comment>
<keyword evidence="3" id="KW-1185">Reference proteome</keyword>
<feature type="transmembrane region" description="Helical" evidence="1">
    <location>
        <begin position="63"/>
        <end position="85"/>
    </location>
</feature>
<sequence length="225" mass="24409">MVALRHELAIYAVAGLGVLALALWSSDFRHGPFFREDGIVEMTAALLFLTALFIGLQRRLYQTLIGFLFCGLALLACLSEISFGARHFGFAMPEMQGGGELDGAQDLVMLAYRALDNADMLLPAAIIAAALIISAMAFAYRTGHAAQMIIWLRADHGRLAIFIALGVIGLAVVIDIIEIARFAEETLELFAALLMATAALRLQRKEPHRILSQPGNGLATIVRDE</sequence>
<gene>
    <name evidence="2" type="ORF">GCM10009096_13120</name>
</gene>
<name>A0ABN1ACM4_9SPHN</name>
<feature type="transmembrane region" description="Helical" evidence="1">
    <location>
        <begin position="7"/>
        <end position="26"/>
    </location>
</feature>
<protein>
    <submittedName>
        <fullName evidence="2">Uncharacterized protein</fullName>
    </submittedName>
</protein>
<evidence type="ECO:0000313" key="2">
    <source>
        <dbReference type="EMBL" id="GAA0473203.1"/>
    </source>
</evidence>
<reference evidence="2 3" key="1">
    <citation type="journal article" date="2019" name="Int. J. Syst. Evol. Microbiol.">
        <title>The Global Catalogue of Microorganisms (GCM) 10K type strain sequencing project: providing services to taxonomists for standard genome sequencing and annotation.</title>
        <authorList>
            <consortium name="The Broad Institute Genomics Platform"/>
            <consortium name="The Broad Institute Genome Sequencing Center for Infectious Disease"/>
            <person name="Wu L."/>
            <person name="Ma J."/>
        </authorList>
    </citation>
    <scope>NUCLEOTIDE SEQUENCE [LARGE SCALE GENOMIC DNA]</scope>
    <source>
        <strain evidence="2 3">JCM 14162</strain>
    </source>
</reference>